<keyword evidence="3" id="KW-1185">Reference proteome</keyword>
<dbReference type="Proteomes" id="UP000297972">
    <property type="component" value="Unassembled WGS sequence"/>
</dbReference>
<dbReference type="AlphaFoldDB" id="A0A4Z1BUN8"/>
<reference evidence="2 3" key="1">
    <citation type="submission" date="2019-03" db="EMBL/GenBank/DDBJ databases">
        <authorList>
            <person name="Li J."/>
        </authorList>
    </citation>
    <scope>NUCLEOTIDE SEQUENCE [LARGE SCALE GENOMIC DNA]</scope>
    <source>
        <strain evidence="2 3">3058</strain>
    </source>
</reference>
<gene>
    <name evidence="2" type="ORF">E4L95_12395</name>
</gene>
<evidence type="ECO:0000313" key="3">
    <source>
        <dbReference type="Proteomes" id="UP000297972"/>
    </source>
</evidence>
<feature type="domain" description="DUF4325" evidence="1">
    <location>
        <begin position="19"/>
        <end position="79"/>
    </location>
</feature>
<evidence type="ECO:0000259" key="1">
    <source>
        <dbReference type="Pfam" id="PF14213"/>
    </source>
</evidence>
<dbReference type="Pfam" id="PF14213">
    <property type="entry name" value="DUF4325"/>
    <property type="match status" value="1"/>
</dbReference>
<dbReference type="InterPro" id="IPR025474">
    <property type="entry name" value="DUF4325"/>
</dbReference>
<dbReference type="OrthoDB" id="8455606at2"/>
<protein>
    <submittedName>
        <fullName evidence="2">DUF4325 domain-containing protein</fullName>
    </submittedName>
</protein>
<dbReference type="EMBL" id="SRPG01000114">
    <property type="protein sequence ID" value="TGN58603.1"/>
    <property type="molecule type" value="Genomic_DNA"/>
</dbReference>
<accession>A0A4Z1BUN8</accession>
<name>A0A4Z1BUN8_9RHOB</name>
<sequence>MELIRIIRHLPGCDTNEEGEMLLSILIEALSYHDKVEVSFEGIISASSSFVNSSFVPLLAMMSFDDIKRRVRVTRANPQIGDMIRRRITFEAHRSVLAGAAA</sequence>
<comment type="caution">
    <text evidence="2">The sequence shown here is derived from an EMBL/GenBank/DDBJ whole genome shotgun (WGS) entry which is preliminary data.</text>
</comment>
<proteinExistence type="predicted"/>
<evidence type="ECO:0000313" key="2">
    <source>
        <dbReference type="EMBL" id="TGN58603.1"/>
    </source>
</evidence>
<organism evidence="2 3">
    <name type="scientific">Paracoccus liaowanqingii</name>
    <dbReference type="NCBI Taxonomy" id="2560053"/>
    <lineage>
        <taxon>Bacteria</taxon>
        <taxon>Pseudomonadati</taxon>
        <taxon>Pseudomonadota</taxon>
        <taxon>Alphaproteobacteria</taxon>
        <taxon>Rhodobacterales</taxon>
        <taxon>Paracoccaceae</taxon>
        <taxon>Paracoccus</taxon>
    </lineage>
</organism>